<dbReference type="SMART" id="SM00209">
    <property type="entry name" value="TSP1"/>
    <property type="match status" value="5"/>
</dbReference>
<evidence type="ECO:0000313" key="6">
    <source>
        <dbReference type="EMBL" id="ESO92840.1"/>
    </source>
</evidence>
<feature type="domain" description="PLAC" evidence="5">
    <location>
        <begin position="324"/>
        <end position="362"/>
    </location>
</feature>
<comment type="subcellular location">
    <subcellularLocation>
        <location evidence="1">Secreted</location>
    </subcellularLocation>
</comment>
<dbReference type="AlphaFoldDB" id="V4ACN8"/>
<evidence type="ECO:0000256" key="3">
    <source>
        <dbReference type="ARBA" id="ARBA00022729"/>
    </source>
</evidence>
<accession>V4ACN8</accession>
<dbReference type="PANTHER" id="PTHR13723">
    <property type="entry name" value="ADAMTS A DISINTEGRIN AND METALLOPROTEASE WITH THROMBOSPONDIN MOTIFS PROTEASE"/>
    <property type="match status" value="1"/>
</dbReference>
<dbReference type="Pfam" id="PF19030">
    <property type="entry name" value="TSP1_ADAMTS"/>
    <property type="match status" value="5"/>
</dbReference>
<keyword evidence="7" id="KW-1185">Reference proteome</keyword>
<dbReference type="GO" id="GO:0006508">
    <property type="term" value="P:proteolysis"/>
    <property type="evidence" value="ECO:0007669"/>
    <property type="project" value="TreeGrafter"/>
</dbReference>
<sequence length="363" mass="41141">VGVSVTFFSCVRISTDQSVDDLFCDNDDKPNLSYHVCSRHACPPRWVAGEWGSCSLTCGEGVQQRQVKCWQILAPGFDSSVHDFLCPNDTKPEQVRKCKAILPCGPVWEMSEWGKCSVDCGYGWQVRNVRCNSHNEADCTSPQPIEKQACIQKPCLNYWYTATWSECSGSCGVKHRKIFCRNKSGHVINEGLCDINNKPLSVNLCGMGRCKHVWIPQEWRRCPVECGDGNSTRKIICGSVTNGNFKEEPDTYCHHIPRPPDKTSCSANPCGPLWYTTEWGECSKPCGDNAKKMREVKCYHKNQISENCFTESQPEDTEICVLPPYNVCIDDRRAGCDFLIKPSICERLYYRQVCCKTCHRYGY</sequence>
<dbReference type="GO" id="GO:0004222">
    <property type="term" value="F:metalloendopeptidase activity"/>
    <property type="evidence" value="ECO:0007669"/>
    <property type="project" value="TreeGrafter"/>
</dbReference>
<dbReference type="PANTHER" id="PTHR13723:SF281">
    <property type="entry name" value="PAPILIN"/>
    <property type="match status" value="1"/>
</dbReference>
<dbReference type="FunFam" id="2.20.100.10:FF:000005">
    <property type="entry name" value="ADAM metallopeptidase with thrombospondin type 1 motif 9"/>
    <property type="match status" value="1"/>
</dbReference>
<keyword evidence="2" id="KW-0964">Secreted</keyword>
<dbReference type="GO" id="GO:0031012">
    <property type="term" value="C:extracellular matrix"/>
    <property type="evidence" value="ECO:0007669"/>
    <property type="project" value="TreeGrafter"/>
</dbReference>
<dbReference type="KEGG" id="lgi:LOTGIDRAFT_120153"/>
<keyword evidence="3" id="KW-0732">Signal</keyword>
<proteinExistence type="predicted"/>
<dbReference type="InterPro" id="IPR036383">
    <property type="entry name" value="TSP1_rpt_sf"/>
</dbReference>
<protein>
    <recommendedName>
        <fullName evidence="5">PLAC domain-containing protein</fullName>
    </recommendedName>
</protein>
<dbReference type="OrthoDB" id="5781878at2759"/>
<dbReference type="Proteomes" id="UP000030746">
    <property type="component" value="Unassembled WGS sequence"/>
</dbReference>
<dbReference type="GO" id="GO:0005576">
    <property type="term" value="C:extracellular region"/>
    <property type="evidence" value="ECO:0007669"/>
    <property type="project" value="UniProtKB-SubCell"/>
</dbReference>
<evidence type="ECO:0000256" key="1">
    <source>
        <dbReference type="ARBA" id="ARBA00004613"/>
    </source>
</evidence>
<dbReference type="PROSITE" id="PS50092">
    <property type="entry name" value="TSP1"/>
    <property type="match status" value="4"/>
</dbReference>
<gene>
    <name evidence="6" type="ORF">LOTGIDRAFT_120153</name>
</gene>
<feature type="non-terminal residue" evidence="6">
    <location>
        <position position="1"/>
    </location>
</feature>
<dbReference type="InterPro" id="IPR010909">
    <property type="entry name" value="PLAC"/>
</dbReference>
<dbReference type="GO" id="GO:0030198">
    <property type="term" value="P:extracellular matrix organization"/>
    <property type="evidence" value="ECO:0007669"/>
    <property type="project" value="TreeGrafter"/>
</dbReference>
<evidence type="ECO:0000256" key="2">
    <source>
        <dbReference type="ARBA" id="ARBA00022525"/>
    </source>
</evidence>
<dbReference type="SUPFAM" id="SSF82895">
    <property type="entry name" value="TSP-1 type 1 repeat"/>
    <property type="match status" value="5"/>
</dbReference>
<dbReference type="PROSITE" id="PS50900">
    <property type="entry name" value="PLAC"/>
    <property type="match status" value="1"/>
</dbReference>
<evidence type="ECO:0000259" key="5">
    <source>
        <dbReference type="PROSITE" id="PS50900"/>
    </source>
</evidence>
<organism evidence="6 7">
    <name type="scientific">Lottia gigantea</name>
    <name type="common">Giant owl limpet</name>
    <dbReference type="NCBI Taxonomy" id="225164"/>
    <lineage>
        <taxon>Eukaryota</taxon>
        <taxon>Metazoa</taxon>
        <taxon>Spiralia</taxon>
        <taxon>Lophotrochozoa</taxon>
        <taxon>Mollusca</taxon>
        <taxon>Gastropoda</taxon>
        <taxon>Patellogastropoda</taxon>
        <taxon>Lottioidea</taxon>
        <taxon>Lottiidae</taxon>
        <taxon>Lottia</taxon>
    </lineage>
</organism>
<dbReference type="RefSeq" id="XP_009056526.1">
    <property type="nucleotide sequence ID" value="XM_009058278.1"/>
</dbReference>
<reference evidence="6 7" key="1">
    <citation type="journal article" date="2013" name="Nature">
        <title>Insights into bilaterian evolution from three spiralian genomes.</title>
        <authorList>
            <person name="Simakov O."/>
            <person name="Marletaz F."/>
            <person name="Cho S.J."/>
            <person name="Edsinger-Gonzales E."/>
            <person name="Havlak P."/>
            <person name="Hellsten U."/>
            <person name="Kuo D.H."/>
            <person name="Larsson T."/>
            <person name="Lv J."/>
            <person name="Arendt D."/>
            <person name="Savage R."/>
            <person name="Osoegawa K."/>
            <person name="de Jong P."/>
            <person name="Grimwood J."/>
            <person name="Chapman J.A."/>
            <person name="Shapiro H."/>
            <person name="Aerts A."/>
            <person name="Otillar R.P."/>
            <person name="Terry A.Y."/>
            <person name="Boore J.L."/>
            <person name="Grigoriev I.V."/>
            <person name="Lindberg D.R."/>
            <person name="Seaver E.C."/>
            <person name="Weisblat D.A."/>
            <person name="Putnam N.H."/>
            <person name="Rokhsar D.S."/>
        </authorList>
    </citation>
    <scope>NUCLEOTIDE SEQUENCE [LARGE SCALE GENOMIC DNA]</scope>
</reference>
<dbReference type="GeneID" id="20231828"/>
<dbReference type="HOGENOM" id="CLU_000660_5_0_1"/>
<dbReference type="OMA" id="CEETECA"/>
<evidence type="ECO:0000313" key="7">
    <source>
        <dbReference type="Proteomes" id="UP000030746"/>
    </source>
</evidence>
<dbReference type="EMBL" id="KB202014">
    <property type="protein sequence ID" value="ESO92840.1"/>
    <property type="molecule type" value="Genomic_DNA"/>
</dbReference>
<dbReference type="InterPro" id="IPR050439">
    <property type="entry name" value="ADAMTS_ADAMTS-like"/>
</dbReference>
<dbReference type="Gene3D" id="2.20.100.10">
    <property type="entry name" value="Thrombospondin type-1 (TSP1) repeat"/>
    <property type="match status" value="4"/>
</dbReference>
<name>V4ACN8_LOTGI</name>
<evidence type="ECO:0000256" key="4">
    <source>
        <dbReference type="ARBA" id="ARBA00022737"/>
    </source>
</evidence>
<dbReference type="InterPro" id="IPR000884">
    <property type="entry name" value="TSP1_rpt"/>
</dbReference>
<dbReference type="CTD" id="20231828"/>
<keyword evidence="4" id="KW-0677">Repeat</keyword>